<keyword evidence="2" id="KW-1133">Transmembrane helix</keyword>
<feature type="compositionally biased region" description="Low complexity" evidence="1">
    <location>
        <begin position="464"/>
        <end position="478"/>
    </location>
</feature>
<protein>
    <submittedName>
        <fullName evidence="3">Uncharacterized protein</fullName>
    </submittedName>
</protein>
<keyword evidence="2" id="KW-0812">Transmembrane</keyword>
<dbReference type="Proteomes" id="UP000784294">
    <property type="component" value="Unassembled WGS sequence"/>
</dbReference>
<organism evidence="3 4">
    <name type="scientific">Protopolystoma xenopodis</name>
    <dbReference type="NCBI Taxonomy" id="117903"/>
    <lineage>
        <taxon>Eukaryota</taxon>
        <taxon>Metazoa</taxon>
        <taxon>Spiralia</taxon>
        <taxon>Lophotrochozoa</taxon>
        <taxon>Platyhelminthes</taxon>
        <taxon>Monogenea</taxon>
        <taxon>Polyopisthocotylea</taxon>
        <taxon>Polystomatidea</taxon>
        <taxon>Polystomatidae</taxon>
        <taxon>Protopolystoma</taxon>
    </lineage>
</organism>
<feature type="transmembrane region" description="Helical" evidence="2">
    <location>
        <begin position="61"/>
        <end position="85"/>
    </location>
</feature>
<keyword evidence="4" id="KW-1185">Reference proteome</keyword>
<dbReference type="AlphaFoldDB" id="A0A448XDC9"/>
<accession>A0A448XDC9</accession>
<evidence type="ECO:0000313" key="4">
    <source>
        <dbReference type="Proteomes" id="UP000784294"/>
    </source>
</evidence>
<feature type="region of interest" description="Disordered" evidence="1">
    <location>
        <begin position="425"/>
        <end position="478"/>
    </location>
</feature>
<comment type="caution">
    <text evidence="3">The sequence shown here is derived from an EMBL/GenBank/DDBJ whole genome shotgun (WGS) entry which is preliminary data.</text>
</comment>
<gene>
    <name evidence="3" type="ORF">PXEA_LOCUS27460</name>
</gene>
<name>A0A448XDC9_9PLAT</name>
<evidence type="ECO:0000313" key="3">
    <source>
        <dbReference type="EMBL" id="VEL34020.1"/>
    </source>
</evidence>
<feature type="compositionally biased region" description="Polar residues" evidence="1">
    <location>
        <begin position="436"/>
        <end position="455"/>
    </location>
</feature>
<reference evidence="3" key="1">
    <citation type="submission" date="2018-11" db="EMBL/GenBank/DDBJ databases">
        <authorList>
            <consortium name="Pathogen Informatics"/>
        </authorList>
    </citation>
    <scope>NUCLEOTIDE SEQUENCE</scope>
</reference>
<feature type="region of interest" description="Disordered" evidence="1">
    <location>
        <begin position="1"/>
        <end position="32"/>
    </location>
</feature>
<evidence type="ECO:0000256" key="2">
    <source>
        <dbReference type="SAM" id="Phobius"/>
    </source>
</evidence>
<keyword evidence="2" id="KW-0472">Membrane</keyword>
<feature type="compositionally biased region" description="Polar residues" evidence="1">
    <location>
        <begin position="12"/>
        <end position="32"/>
    </location>
</feature>
<dbReference type="EMBL" id="CAAALY010246843">
    <property type="protein sequence ID" value="VEL34020.1"/>
    <property type="molecule type" value="Genomic_DNA"/>
</dbReference>
<sequence length="586" mass="63033">MGRIGTHPATFVASSASSSPQMNTGKLYSSDSGKVVGSESLMGLRDNGGQSSNNPPSGAGAILVAIVALICAIILVLLGIIVYLCGRRGLAVWRSTGCIRPLTSGSDSSGVRQVATVGHSDGYLTAESIASAATVSDNLADRRLLRSPTGLITSESVYRELHPVHCCRQPCPITSFVLSPSEVESNGGQAAKLSYGYFTVPQTSLSQTSTSNNTTSTFLPTAFLPVTPIYRSLKEGTGEAAFEGTVGINDRSERSGSVQIRLNSPYNGLATKGIRNSLGCDVETVQNWQCPPISSFTAGRQESKETSDIAQHDYGPPCKSKSVTPGLQQKQSMLHGLYKGSAASLSEMDILQLIARINLDRNVLNKSLLLPETLADVKPTGEKEKANSKSDATNLDTYLKALSIQMLGNGRNTLPLVCNGHKQNRRLRTQEHKQVLATSTSVRRTQGGERTNGSLRSHAKVSISDSSGSRAATGSGAESADYSLSSFDVAGSEINCESELSHISQPLEQALKEARRLEILQDIKETWKNNQFLLNSSKNAKEQEQKHNWNFDLDFKRYGKQENIPLDGTNSKKRDDNIAVVSKTIY</sequence>
<feature type="compositionally biased region" description="Basic and acidic residues" evidence="1">
    <location>
        <begin position="301"/>
        <end position="311"/>
    </location>
</feature>
<evidence type="ECO:0000256" key="1">
    <source>
        <dbReference type="SAM" id="MobiDB-lite"/>
    </source>
</evidence>
<proteinExistence type="predicted"/>
<feature type="region of interest" description="Disordered" evidence="1">
    <location>
        <begin position="297"/>
        <end position="324"/>
    </location>
</feature>